<evidence type="ECO:0000313" key="3">
    <source>
        <dbReference type="Proteomes" id="UP000030361"/>
    </source>
</evidence>
<evidence type="ECO:0000313" key="2">
    <source>
        <dbReference type="EMBL" id="AQW22276.1"/>
    </source>
</evidence>
<dbReference type="InterPro" id="IPR000182">
    <property type="entry name" value="GNAT_dom"/>
</dbReference>
<dbReference type="SUPFAM" id="SSF55729">
    <property type="entry name" value="Acyl-CoA N-acyltransferases (Nat)"/>
    <property type="match status" value="1"/>
</dbReference>
<dbReference type="Pfam" id="PF00583">
    <property type="entry name" value="Acetyltransf_1"/>
    <property type="match status" value="1"/>
</dbReference>
<keyword evidence="2" id="KW-0808">Transferase</keyword>
<keyword evidence="3" id="KW-1185">Reference proteome</keyword>
<dbReference type="Proteomes" id="UP000030361">
    <property type="component" value="Chromosome"/>
</dbReference>
<evidence type="ECO:0000259" key="1">
    <source>
        <dbReference type="PROSITE" id="PS51186"/>
    </source>
</evidence>
<dbReference type="CDD" id="cd04301">
    <property type="entry name" value="NAT_SF"/>
    <property type="match status" value="1"/>
</dbReference>
<dbReference type="PROSITE" id="PS51186">
    <property type="entry name" value="GNAT"/>
    <property type="match status" value="1"/>
</dbReference>
<dbReference type="EMBL" id="CP018906">
    <property type="protein sequence ID" value="AQW22276.1"/>
    <property type="molecule type" value="Genomic_DNA"/>
</dbReference>
<organism evidence="2 3">
    <name type="scientific">Lentilactobacillus curieae</name>
    <dbReference type="NCBI Taxonomy" id="1138822"/>
    <lineage>
        <taxon>Bacteria</taxon>
        <taxon>Bacillati</taxon>
        <taxon>Bacillota</taxon>
        <taxon>Bacilli</taxon>
        <taxon>Lactobacillales</taxon>
        <taxon>Lactobacillaceae</taxon>
        <taxon>Lentilactobacillus</taxon>
    </lineage>
</organism>
<sequence>MTENTSADLSFTNIEDVRPLIVDLFKSLWGSEEMILSTGTYNINDLDGLVAHQGEDIVGIVTYDLKPELLEIISLNSFSKQEGIGTSLLNQLKEIARSKGLDTIQVITTNDNLDAQKFYEYLGFTKIKTIKGAVDEARKKKPEIPILADNAMEIHDEILYELKLN</sequence>
<feature type="domain" description="N-acetyltransferase" evidence="1">
    <location>
        <begin position="9"/>
        <end position="142"/>
    </location>
</feature>
<reference evidence="2 3" key="1">
    <citation type="journal article" date="2015" name="Genome Announc.">
        <title>Genome Sequence of Lactobacillus curieae CCTCC M 2011381T, a Novel Producer of Gamma-aminobutyric Acid.</title>
        <authorList>
            <person name="Wang Y."/>
            <person name="Wang Y."/>
            <person name="Lang C."/>
            <person name="Wei D."/>
            <person name="Xu P."/>
            <person name="Xie J."/>
        </authorList>
    </citation>
    <scope>NUCLEOTIDE SEQUENCE [LARGE SCALE GENOMIC DNA]</scope>
    <source>
        <strain evidence="2 3">CCTCC M 2011381</strain>
    </source>
</reference>
<dbReference type="InterPro" id="IPR016181">
    <property type="entry name" value="Acyl_CoA_acyltransferase"/>
</dbReference>
<dbReference type="KEGG" id="lcu:PL11_000090"/>
<accession>A0A1S6QKZ6</accession>
<dbReference type="Gene3D" id="3.40.630.30">
    <property type="match status" value="1"/>
</dbReference>
<dbReference type="eggNOG" id="COG0456">
    <property type="taxonomic scope" value="Bacteria"/>
</dbReference>
<proteinExistence type="predicted"/>
<dbReference type="AlphaFoldDB" id="A0A1S6QKZ6"/>
<dbReference type="GO" id="GO:0016747">
    <property type="term" value="F:acyltransferase activity, transferring groups other than amino-acyl groups"/>
    <property type="evidence" value="ECO:0007669"/>
    <property type="project" value="InterPro"/>
</dbReference>
<gene>
    <name evidence="2" type="ORF">PL11_000090</name>
</gene>
<name>A0A1S6QKZ6_9LACO</name>
<protein>
    <submittedName>
        <fullName evidence="2">GNAT family N-acetyltransferase</fullName>
    </submittedName>
</protein>